<dbReference type="SUPFAM" id="SSF53098">
    <property type="entry name" value="Ribonuclease H-like"/>
    <property type="match status" value="1"/>
</dbReference>
<dbReference type="Gramene" id="GBG59849">
    <property type="protein sequence ID" value="GBG59849"/>
    <property type="gene ID" value="CBR_g66652"/>
</dbReference>
<dbReference type="SUPFAM" id="SSF52047">
    <property type="entry name" value="RNI-like"/>
    <property type="match status" value="1"/>
</dbReference>
<dbReference type="AlphaFoldDB" id="A0A388JPV1"/>
<feature type="region of interest" description="Disordered" evidence="1">
    <location>
        <begin position="205"/>
        <end position="237"/>
    </location>
</feature>
<dbReference type="InterPro" id="IPR032675">
    <property type="entry name" value="LRR_dom_sf"/>
</dbReference>
<evidence type="ECO:0000256" key="1">
    <source>
        <dbReference type="SAM" id="MobiDB-lite"/>
    </source>
</evidence>
<reference evidence="2 3" key="1">
    <citation type="journal article" date="2018" name="Cell">
        <title>The Chara Genome: Secondary Complexity and Implications for Plant Terrestrialization.</title>
        <authorList>
            <person name="Nishiyama T."/>
            <person name="Sakayama H."/>
            <person name="Vries J.D."/>
            <person name="Buschmann H."/>
            <person name="Saint-Marcoux D."/>
            <person name="Ullrich K.K."/>
            <person name="Haas F.B."/>
            <person name="Vanderstraeten L."/>
            <person name="Becker D."/>
            <person name="Lang D."/>
            <person name="Vosolsobe S."/>
            <person name="Rombauts S."/>
            <person name="Wilhelmsson P.K.I."/>
            <person name="Janitza P."/>
            <person name="Kern R."/>
            <person name="Heyl A."/>
            <person name="Rumpler F."/>
            <person name="Villalobos L.I.A.C."/>
            <person name="Clay J.M."/>
            <person name="Skokan R."/>
            <person name="Toyoda A."/>
            <person name="Suzuki Y."/>
            <person name="Kagoshima H."/>
            <person name="Schijlen E."/>
            <person name="Tajeshwar N."/>
            <person name="Catarino B."/>
            <person name="Hetherington A.J."/>
            <person name="Saltykova A."/>
            <person name="Bonnot C."/>
            <person name="Breuninger H."/>
            <person name="Symeonidi A."/>
            <person name="Radhakrishnan G.V."/>
            <person name="Van Nieuwerburgh F."/>
            <person name="Deforce D."/>
            <person name="Chang C."/>
            <person name="Karol K.G."/>
            <person name="Hedrich R."/>
            <person name="Ulvskov P."/>
            <person name="Glockner G."/>
            <person name="Delwiche C.F."/>
            <person name="Petrasek J."/>
            <person name="Van de Peer Y."/>
            <person name="Friml J."/>
            <person name="Beilby M."/>
            <person name="Dolan L."/>
            <person name="Kohara Y."/>
            <person name="Sugano S."/>
            <person name="Fujiyama A."/>
            <person name="Delaux P.-M."/>
            <person name="Quint M."/>
            <person name="TheiBen G."/>
            <person name="Hagemann M."/>
            <person name="Harholt J."/>
            <person name="Dunand C."/>
            <person name="Zachgo S."/>
            <person name="Langdale J."/>
            <person name="Maumus F."/>
            <person name="Straeten D.V.D."/>
            <person name="Gould S.B."/>
            <person name="Rensing S.A."/>
        </authorList>
    </citation>
    <scope>NUCLEOTIDE SEQUENCE [LARGE SCALE GENOMIC DNA]</scope>
    <source>
        <strain evidence="2 3">S276</strain>
    </source>
</reference>
<keyword evidence="3" id="KW-1185">Reference proteome</keyword>
<protein>
    <submittedName>
        <fullName evidence="2">Uncharacterized protein</fullName>
    </submittedName>
</protein>
<name>A0A388JPV1_CHABU</name>
<proteinExistence type="predicted"/>
<dbReference type="Proteomes" id="UP000265515">
    <property type="component" value="Unassembled WGS sequence"/>
</dbReference>
<comment type="caution">
    <text evidence="2">The sequence shown here is derived from an EMBL/GenBank/DDBJ whole genome shotgun (WGS) entry which is preliminary data.</text>
</comment>
<feature type="region of interest" description="Disordered" evidence="1">
    <location>
        <begin position="840"/>
        <end position="860"/>
    </location>
</feature>
<evidence type="ECO:0000313" key="2">
    <source>
        <dbReference type="EMBL" id="GBG59849.1"/>
    </source>
</evidence>
<dbReference type="EMBL" id="BFEA01000007">
    <property type="protein sequence ID" value="GBG59849.1"/>
    <property type="molecule type" value="Genomic_DNA"/>
</dbReference>
<sequence length="1098" mass="123351">MQPVYSLLERMDAEGTSPTNLVEYDDLIGRKLTNVMLTRKERDDVMLKVNGRMQMMRQPVHAAAFLLDPMRREPLWLLDIELVQNAMRFFSRQVGGEWDSKKHSDMWGDLWKFHKKPGGNENDCKDERMWRTVATDDESRLSRADWWAAHGGDVPALQSIAVKLLCVPNNKDSGYIDVWGSFFEPNQEPVPDDGSVLLGRVEDAVEEEEEKRRQRTLAKAPRSRIPQNLSDSDLSDSSDLEDLVWKDKCCSEEEVGDSYFELDAVPAVQGTTYVHEEEVGDSDFELDAVPAVQGTTYVGRRLGRGERDLEVEPTSIVNRLDTDVETLLRPMNDADEEEAAGAKAMADKEVDLVKRRMCEEEARCAAVSFLSIPPCDVDKRCGSHGRTLHDITKGLLQFQNLVTLTIDASGWVDSTDSTLQRWLRHPYPSLRHLSISAEFPGDSLQRVLNHIFCSCENLHSLDLWATTESAYANWLELLPALKLGTFIPLPLEHLALTEIEFCSHLPQLDVLPLLFPHLKSLHIWSWHDSPEVILLKILSSLSQLWHLEFFYCSSCGEANVEWQWLRRMIPAKDHPLEELTLSGMELFRSQTELDICFSLFPNLRVLKFPSCTVTSSTASLSFRFPTLERLEIVRMESTTANCYTDLCCAQRLPSIHIECGNLSHLVLDKVSDFAIARAKPGCTPVVEFKMLTDLHPALLEWCQSLSDSFVCSPFTPDHVSSWESKLVHPRILMKWRSQNIVKLDLHMPACSEDWLCSLLTSGLYTVESLCLDIDFLVPSLRFADRSTHNPAAHDSGDSDVTPDVARESMLLGHNSTVHGSEGSDDTPDVARESMLLGRSSVAHGSDGSNVSPDVAGPPPSESNCCLNIAKSETETHRRRLSGEAIVRAEQDGCTGLGFPNLKSLILSSPLMMMLEGGARKMGDEFGKSYRQPCVQNLQIRASPSTTERSRRKESENCSFKDWSSCLFLCPDLQNLTFQKQIYGKGDFKRLVNGDFKAVQPDFYSEKYGDYGKVFGKPSVQQEMEWTESVVRQFVQSSPRLKNVHGLFTGGKRVSCQVKQIAQTLRAVYGGVGFQFTLMEGGTGVSIQQMLAASGPSWQ</sequence>
<accession>A0A388JPV1</accession>
<dbReference type="InterPro" id="IPR012337">
    <property type="entry name" value="RNaseH-like_sf"/>
</dbReference>
<organism evidence="2 3">
    <name type="scientific">Chara braunii</name>
    <name type="common">Braun's stonewort</name>
    <dbReference type="NCBI Taxonomy" id="69332"/>
    <lineage>
        <taxon>Eukaryota</taxon>
        <taxon>Viridiplantae</taxon>
        <taxon>Streptophyta</taxon>
        <taxon>Charophyceae</taxon>
        <taxon>Charales</taxon>
        <taxon>Characeae</taxon>
        <taxon>Chara</taxon>
    </lineage>
</organism>
<evidence type="ECO:0000313" key="3">
    <source>
        <dbReference type="Proteomes" id="UP000265515"/>
    </source>
</evidence>
<dbReference type="Gene3D" id="3.80.10.10">
    <property type="entry name" value="Ribonuclease Inhibitor"/>
    <property type="match status" value="2"/>
</dbReference>
<gene>
    <name evidence="2" type="ORF">CBR_g66652</name>
</gene>